<comment type="caution">
    <text evidence="3">The sequence shown here is derived from an EMBL/GenBank/DDBJ whole genome shotgun (WGS) entry which is preliminary data.</text>
</comment>
<keyword evidence="4" id="KW-1185">Reference proteome</keyword>
<evidence type="ECO:0000313" key="4">
    <source>
        <dbReference type="Proteomes" id="UP000762676"/>
    </source>
</evidence>
<dbReference type="AlphaFoldDB" id="A0AAV4J3E8"/>
<keyword evidence="2" id="KW-0472">Membrane</keyword>
<proteinExistence type="predicted"/>
<evidence type="ECO:0000256" key="1">
    <source>
        <dbReference type="SAM" id="MobiDB-lite"/>
    </source>
</evidence>
<name>A0AAV4J3E8_9GAST</name>
<sequence length="122" mass="13257">MHRFTLHGICVMTVMFVMATFVPFAACHNRPGEAPERVCYHSNNHRAAQGGYCGGSLPVAVRTACDMPRGKRSANPFGQLTKGLNIDLSKAGLEPRTAGPLDPKAERLPLDHDATRRSKNAD</sequence>
<feature type="transmembrane region" description="Helical" evidence="2">
    <location>
        <begin position="6"/>
        <end position="27"/>
    </location>
</feature>
<reference evidence="3 4" key="1">
    <citation type="journal article" date="2021" name="Elife">
        <title>Chloroplast acquisition without the gene transfer in kleptoplastic sea slugs, Plakobranchus ocellatus.</title>
        <authorList>
            <person name="Maeda T."/>
            <person name="Takahashi S."/>
            <person name="Yoshida T."/>
            <person name="Shimamura S."/>
            <person name="Takaki Y."/>
            <person name="Nagai Y."/>
            <person name="Toyoda A."/>
            <person name="Suzuki Y."/>
            <person name="Arimoto A."/>
            <person name="Ishii H."/>
            <person name="Satoh N."/>
            <person name="Nishiyama T."/>
            <person name="Hasebe M."/>
            <person name="Maruyama T."/>
            <person name="Minagawa J."/>
            <person name="Obokata J."/>
            <person name="Shigenobu S."/>
        </authorList>
    </citation>
    <scope>NUCLEOTIDE SEQUENCE [LARGE SCALE GENOMIC DNA]</scope>
</reference>
<feature type="compositionally biased region" description="Basic and acidic residues" evidence="1">
    <location>
        <begin position="103"/>
        <end position="122"/>
    </location>
</feature>
<dbReference type="EMBL" id="BMAT01009971">
    <property type="protein sequence ID" value="GFS17358.1"/>
    <property type="molecule type" value="Genomic_DNA"/>
</dbReference>
<protein>
    <submittedName>
        <fullName evidence="3">Uncharacterized protein</fullName>
    </submittedName>
</protein>
<evidence type="ECO:0000313" key="3">
    <source>
        <dbReference type="EMBL" id="GFS17358.1"/>
    </source>
</evidence>
<keyword evidence="2" id="KW-0812">Transmembrane</keyword>
<accession>A0AAV4J3E8</accession>
<feature type="region of interest" description="Disordered" evidence="1">
    <location>
        <begin position="91"/>
        <end position="122"/>
    </location>
</feature>
<evidence type="ECO:0000256" key="2">
    <source>
        <dbReference type="SAM" id="Phobius"/>
    </source>
</evidence>
<dbReference type="Proteomes" id="UP000762676">
    <property type="component" value="Unassembled WGS sequence"/>
</dbReference>
<gene>
    <name evidence="3" type="ORF">ElyMa_004979700</name>
</gene>
<organism evidence="3 4">
    <name type="scientific">Elysia marginata</name>
    <dbReference type="NCBI Taxonomy" id="1093978"/>
    <lineage>
        <taxon>Eukaryota</taxon>
        <taxon>Metazoa</taxon>
        <taxon>Spiralia</taxon>
        <taxon>Lophotrochozoa</taxon>
        <taxon>Mollusca</taxon>
        <taxon>Gastropoda</taxon>
        <taxon>Heterobranchia</taxon>
        <taxon>Euthyneura</taxon>
        <taxon>Panpulmonata</taxon>
        <taxon>Sacoglossa</taxon>
        <taxon>Placobranchoidea</taxon>
        <taxon>Plakobranchidae</taxon>
        <taxon>Elysia</taxon>
    </lineage>
</organism>
<keyword evidence="2" id="KW-1133">Transmembrane helix</keyword>